<dbReference type="Proteomes" id="UP001515500">
    <property type="component" value="Chromosome 1"/>
</dbReference>
<dbReference type="GeneID" id="120271411"/>
<feature type="region of interest" description="Disordered" evidence="1">
    <location>
        <begin position="1"/>
        <end position="22"/>
    </location>
</feature>
<evidence type="ECO:0000313" key="3">
    <source>
        <dbReference type="RefSeq" id="XP_039134066.1"/>
    </source>
</evidence>
<feature type="region of interest" description="Disordered" evidence="1">
    <location>
        <begin position="149"/>
        <end position="183"/>
    </location>
</feature>
<dbReference type="RefSeq" id="XP_039134066.1">
    <property type="nucleotide sequence ID" value="XM_039278132.1"/>
</dbReference>
<evidence type="ECO:0000313" key="2">
    <source>
        <dbReference type="Proteomes" id="UP001515500"/>
    </source>
</evidence>
<reference evidence="3" key="2">
    <citation type="submission" date="2025-08" db="UniProtKB">
        <authorList>
            <consortium name="RefSeq"/>
        </authorList>
    </citation>
    <scope>IDENTIFICATION</scope>
</reference>
<gene>
    <name evidence="3" type="primary">LOC120271411</name>
</gene>
<accession>A0AB40C2S2</accession>
<proteinExistence type="predicted"/>
<dbReference type="AlphaFoldDB" id="A0AB40C2S2"/>
<reference evidence="2" key="1">
    <citation type="submission" date="2025-05" db="UniProtKB">
        <authorList>
            <consortium name="RefSeq"/>
        </authorList>
    </citation>
    <scope>NUCLEOTIDE SEQUENCE [LARGE SCALE GENOMIC DNA]</scope>
</reference>
<keyword evidence="2" id="KW-1185">Reference proteome</keyword>
<sequence>MGLPLNFTSAQQSITNETNSPDEIQDLLEAARYADMDDVMSSSSAADEAEDEAMPGVPATAAWAEGAQEAPSQLSAYIERLEGDVSALLEGQRLLKDQARQLLEGQRLLMDQARELLEGQRLLKDQTRELLEGQREIKGVLLRIQACLSQHSPSPSHGGHSPPTPPALALVPPTFNDQDQPAT</sequence>
<feature type="compositionally biased region" description="Low complexity" evidence="1">
    <location>
        <begin position="151"/>
        <end position="174"/>
    </location>
</feature>
<feature type="region of interest" description="Disordered" evidence="1">
    <location>
        <begin position="38"/>
        <end position="65"/>
    </location>
</feature>
<organism evidence="2 3">
    <name type="scientific">Dioscorea cayennensis subsp. rotundata</name>
    <name type="common">White Guinea yam</name>
    <name type="synonym">Dioscorea rotundata</name>
    <dbReference type="NCBI Taxonomy" id="55577"/>
    <lineage>
        <taxon>Eukaryota</taxon>
        <taxon>Viridiplantae</taxon>
        <taxon>Streptophyta</taxon>
        <taxon>Embryophyta</taxon>
        <taxon>Tracheophyta</taxon>
        <taxon>Spermatophyta</taxon>
        <taxon>Magnoliopsida</taxon>
        <taxon>Liliopsida</taxon>
        <taxon>Dioscoreales</taxon>
        <taxon>Dioscoreaceae</taxon>
        <taxon>Dioscorea</taxon>
    </lineage>
</organism>
<evidence type="ECO:0000256" key="1">
    <source>
        <dbReference type="SAM" id="MobiDB-lite"/>
    </source>
</evidence>
<protein>
    <submittedName>
        <fullName evidence="3">Uncharacterized protein LOC120271411 isoform X1</fullName>
    </submittedName>
</protein>
<name>A0AB40C2S2_DIOCR</name>